<evidence type="ECO:0008006" key="3">
    <source>
        <dbReference type="Google" id="ProtNLM"/>
    </source>
</evidence>
<protein>
    <recommendedName>
        <fullName evidence="3">Nudix hydrolase domain-containing protein</fullName>
    </recommendedName>
</protein>
<reference evidence="1 2" key="1">
    <citation type="journal article" date="2016" name="Nat. Commun.">
        <title>Thousands of microbial genomes shed light on interconnected biogeochemical processes in an aquifer system.</title>
        <authorList>
            <person name="Anantharaman K."/>
            <person name="Brown C.T."/>
            <person name="Hug L.A."/>
            <person name="Sharon I."/>
            <person name="Castelle C.J."/>
            <person name="Probst A.J."/>
            <person name="Thomas B.C."/>
            <person name="Singh A."/>
            <person name="Wilkins M.J."/>
            <person name="Karaoz U."/>
            <person name="Brodie E.L."/>
            <person name="Williams K.H."/>
            <person name="Hubbard S.S."/>
            <person name="Banfield J.F."/>
        </authorList>
    </citation>
    <scope>NUCLEOTIDE SEQUENCE [LARGE SCALE GENOMIC DNA]</scope>
</reference>
<comment type="caution">
    <text evidence="1">The sequence shown here is derived from an EMBL/GenBank/DDBJ whole genome shotgun (WGS) entry which is preliminary data.</text>
</comment>
<gene>
    <name evidence="1" type="ORF">A3B49_00590</name>
</gene>
<dbReference type="AlphaFoldDB" id="A0A1F5MJ37"/>
<sequence>MQEPFYVSGFLYNPNSEKLLLIQTEANDDLITLWKMLVGEGNNGEPAEATFQRVINECLNLEVKPKSIFPIYDYFDEAQRKTNYVFYAEVRRSPSFEALQQGTPSWVRFSDISKFPFFANTKQDMVVGERVINLKRRIALNIQ</sequence>
<dbReference type="SUPFAM" id="SSF55811">
    <property type="entry name" value="Nudix"/>
    <property type="match status" value="1"/>
</dbReference>
<dbReference type="Gene3D" id="3.90.79.10">
    <property type="entry name" value="Nucleoside Triphosphate Pyrophosphohydrolase"/>
    <property type="match status" value="1"/>
</dbReference>
<proteinExistence type="predicted"/>
<dbReference type="InterPro" id="IPR015797">
    <property type="entry name" value="NUDIX_hydrolase-like_dom_sf"/>
</dbReference>
<evidence type="ECO:0000313" key="2">
    <source>
        <dbReference type="Proteomes" id="UP000178017"/>
    </source>
</evidence>
<evidence type="ECO:0000313" key="1">
    <source>
        <dbReference type="EMBL" id="OGE65372.1"/>
    </source>
</evidence>
<accession>A0A1F5MJ37</accession>
<name>A0A1F5MJ37_9BACT</name>
<dbReference type="EMBL" id="MFDO01000018">
    <property type="protein sequence ID" value="OGE65372.1"/>
    <property type="molecule type" value="Genomic_DNA"/>
</dbReference>
<organism evidence="1 2">
    <name type="scientific">Candidatus Daviesbacteria bacterium RIFCSPLOWO2_01_FULL_40_24</name>
    <dbReference type="NCBI Taxonomy" id="1797787"/>
    <lineage>
        <taxon>Bacteria</taxon>
        <taxon>Candidatus Daviesiibacteriota</taxon>
    </lineage>
</organism>
<dbReference type="Proteomes" id="UP000178017">
    <property type="component" value="Unassembled WGS sequence"/>
</dbReference>